<protein>
    <recommendedName>
        <fullName evidence="4">Integral membrane protein</fullName>
    </recommendedName>
</protein>
<evidence type="ECO:0000313" key="2">
    <source>
        <dbReference type="EMBL" id="MDQ7937357.1"/>
    </source>
</evidence>
<feature type="transmembrane region" description="Helical" evidence="1">
    <location>
        <begin position="40"/>
        <end position="60"/>
    </location>
</feature>
<dbReference type="RefSeq" id="WP_308703108.1">
    <property type="nucleotide sequence ID" value="NZ_AP027463.1"/>
</dbReference>
<feature type="transmembrane region" description="Helical" evidence="1">
    <location>
        <begin position="493"/>
        <end position="510"/>
    </location>
</feature>
<dbReference type="EMBL" id="JAVCWF010000001">
    <property type="protein sequence ID" value="MDQ7937357.1"/>
    <property type="molecule type" value="Genomic_DNA"/>
</dbReference>
<feature type="transmembrane region" description="Helical" evidence="1">
    <location>
        <begin position="206"/>
        <end position="222"/>
    </location>
</feature>
<feature type="transmembrane region" description="Helical" evidence="1">
    <location>
        <begin position="149"/>
        <end position="170"/>
    </location>
</feature>
<keyword evidence="3" id="KW-1185">Reference proteome</keyword>
<feature type="transmembrane region" description="Helical" evidence="1">
    <location>
        <begin position="462"/>
        <end position="481"/>
    </location>
</feature>
<evidence type="ECO:0000256" key="1">
    <source>
        <dbReference type="SAM" id="Phobius"/>
    </source>
</evidence>
<reference evidence="2 3" key="1">
    <citation type="journal article" date="2023" name="Int. J. Syst. Evol. Microbiol.">
        <title>Lactiplantibacillus brownii sp. nov., a novel psychrotolerant species isolated from sauerkraut.</title>
        <authorList>
            <person name="Heng Y.C."/>
            <person name="Silvaraju S."/>
            <person name="Lee J.K.Y."/>
            <person name="Kittelmann S."/>
        </authorList>
    </citation>
    <scope>NUCLEOTIDE SEQUENCE [LARGE SCALE GENOMIC DNA]</scope>
    <source>
        <strain evidence="2 3">WILCCON 0030</strain>
    </source>
</reference>
<feature type="transmembrane region" description="Helical" evidence="1">
    <location>
        <begin position="251"/>
        <end position="266"/>
    </location>
</feature>
<name>A0ABU1AA98_9LACO</name>
<feature type="transmembrane region" description="Helical" evidence="1">
    <location>
        <begin position="229"/>
        <end position="245"/>
    </location>
</feature>
<feature type="transmembrane region" description="Helical" evidence="1">
    <location>
        <begin position="182"/>
        <end position="200"/>
    </location>
</feature>
<gene>
    <name evidence="2" type="ORF">RA086_06920</name>
</gene>
<comment type="caution">
    <text evidence="2">The sequence shown here is derived from an EMBL/GenBank/DDBJ whole genome shotgun (WGS) entry which is preliminary data.</text>
</comment>
<organism evidence="2 3">
    <name type="scientific">Lactiplantibacillus brownii</name>
    <dbReference type="NCBI Taxonomy" id="3069269"/>
    <lineage>
        <taxon>Bacteria</taxon>
        <taxon>Bacillati</taxon>
        <taxon>Bacillota</taxon>
        <taxon>Bacilli</taxon>
        <taxon>Lactobacillales</taxon>
        <taxon>Lactobacillaceae</taxon>
        <taxon>Lactiplantibacillus</taxon>
    </lineage>
</organism>
<feature type="transmembrane region" description="Helical" evidence="1">
    <location>
        <begin position="405"/>
        <end position="429"/>
    </location>
</feature>
<evidence type="ECO:0000313" key="3">
    <source>
        <dbReference type="Proteomes" id="UP001227831"/>
    </source>
</evidence>
<evidence type="ECO:0008006" key="4">
    <source>
        <dbReference type="Google" id="ProtNLM"/>
    </source>
</evidence>
<keyword evidence="1" id="KW-1133">Transmembrane helix</keyword>
<feature type="transmembrane region" description="Helical" evidence="1">
    <location>
        <begin position="278"/>
        <end position="297"/>
    </location>
</feature>
<proteinExistence type="predicted"/>
<dbReference type="Proteomes" id="UP001227831">
    <property type="component" value="Unassembled WGS sequence"/>
</dbReference>
<accession>A0ABU1AA98</accession>
<sequence>MSRRLLVVLNWLVAIGLGSVVLLATFKPVTFFADQNWVPVMTRILLTLGLMTGLLGLQRWQRRWSKTTYQRCLWLVVGLIIVLQVTVAVSFVDAGRADAFWVRNQAVALAQGSHHWANYFAVYPNNVNYTLFEAGWLKLALSFGLDKPWVLFNLGRFIWIDTGCLAGLTILHHWRGWRPGALVWLLTWLVSVPIYAYALFDYTDALVLPLILDCLALALVFTKKTGWRRWLIAVVLWVSLAFGVVMKSNLIVLWIAMAMIVSLAMAQRHLNWRIGGTWLLGSVVTLGLLFGGMQQVAKLTGYEKEANQALPATSWIAMSLNPQTSGQYNDRDFTAARRASTAKAKQQLTTNLIKQRLQQLKFRGLIVHFAKKARVFYATGDFDSFKLTSQWLRAPSWYHNHVQPLQFWVVTFTQSWYLCLLIGSMMALLRRNGWQFSRGLLALTILGFTLFHVGLWEVEARYALPLLPVLMLLGVSGWGRYRPRPLTVQWRVGFSLVTILAAVICGRQIWQLSLNTPVSSIMVGRQGNGSYFDAGKQLIRPQQRLQLKLPQSAASNQLRLGPLMANGRVRLKVKSDQRILYNQTGTPAQLRRLNYSLTKRPLTVTLTNVGRQPVRYAAVQAHYDQQTGQILPRATSFLQVTLIQRHVPRPLTLRRTVVILTILFWGLVLASIWLI</sequence>
<keyword evidence="1" id="KW-0812">Transmembrane</keyword>
<feature type="transmembrane region" description="Helical" evidence="1">
    <location>
        <begin position="436"/>
        <end position="456"/>
    </location>
</feature>
<feature type="transmembrane region" description="Helical" evidence="1">
    <location>
        <begin position="72"/>
        <end position="92"/>
    </location>
</feature>
<feature type="transmembrane region" description="Helical" evidence="1">
    <location>
        <begin position="656"/>
        <end position="674"/>
    </location>
</feature>
<keyword evidence="1" id="KW-0472">Membrane</keyword>